<dbReference type="InterPro" id="IPR050256">
    <property type="entry name" value="Glycosyltransferase_2"/>
</dbReference>
<keyword evidence="2 9" id="KW-0328">Glycosyltransferase</keyword>
<dbReference type="EC" id="2.4.-.-" evidence="9"/>
<evidence type="ECO:0000256" key="3">
    <source>
        <dbReference type="ARBA" id="ARBA00022679"/>
    </source>
</evidence>
<evidence type="ECO:0000313" key="9">
    <source>
        <dbReference type="EMBL" id="CAH1208460.1"/>
    </source>
</evidence>
<dbReference type="SUPFAM" id="SSF53448">
    <property type="entry name" value="Nucleotide-diphospho-sugar transferases"/>
    <property type="match status" value="1"/>
</dbReference>
<evidence type="ECO:0000256" key="7">
    <source>
        <dbReference type="SAM" id="Phobius"/>
    </source>
</evidence>
<keyword evidence="4 7" id="KW-0812">Transmembrane</keyword>
<dbReference type="Gene3D" id="3.90.550.10">
    <property type="entry name" value="Spore Coat Polysaccharide Biosynthesis Protein SpsA, Chain A"/>
    <property type="match status" value="1"/>
</dbReference>
<accession>A0ABN8GIM5</accession>
<feature type="domain" description="Glycosyltransferase 2-like" evidence="8">
    <location>
        <begin position="5"/>
        <end position="137"/>
    </location>
</feature>
<keyword evidence="10" id="KW-1185">Reference proteome</keyword>
<dbReference type="Proteomes" id="UP000838821">
    <property type="component" value="Unassembled WGS sequence"/>
</dbReference>
<dbReference type="PANTHER" id="PTHR48090:SF1">
    <property type="entry name" value="PROPHAGE BACTOPRENOL GLUCOSYL TRANSFERASE HOMOLOG"/>
    <property type="match status" value="1"/>
</dbReference>
<evidence type="ECO:0000313" key="10">
    <source>
        <dbReference type="Proteomes" id="UP000838821"/>
    </source>
</evidence>
<sequence length="327" mass="37662">MKLLSIVTPCYNEEANVEELYNQVKEICSNLVGYTYEHIFIDNASKDDTVSILKTLAYKDSNVKVIVNSRNFGHIRSPYHALLQAKGDAVILMVADLQDPPNMIRDFLEKWEEGYKVVLGVKNESEESRLMFAIRKMYYNFINKVSEIELTKNNTGFGLYDQQVIKVLREVNDPYPYFRGLISDIGFESYKINYIQPSRKRGITKNNFYTLYDIAMLGITNHSKIPLRLAAMLGFAMSAVSFGVAILYLLAKLLFWNYFEVGIAPLIIGLFFFSSVQLFFIGIIGEYIGSIHTQVLKRPLVVEKERINFENEINRSEKNEQKELVTM</sequence>
<dbReference type="RefSeq" id="WP_236288635.1">
    <property type="nucleotide sequence ID" value="NZ_CAKMMW010000008.1"/>
</dbReference>
<keyword evidence="5 7" id="KW-1133">Transmembrane helix</keyword>
<dbReference type="InterPro" id="IPR029044">
    <property type="entry name" value="Nucleotide-diphossugar_trans"/>
</dbReference>
<comment type="subcellular location">
    <subcellularLocation>
        <location evidence="1">Membrane</location>
        <topology evidence="1">Multi-pass membrane protein</topology>
    </subcellularLocation>
</comment>
<organism evidence="9 10">
    <name type="scientific">Paenibacillus allorhizoplanae</name>
    <dbReference type="NCBI Taxonomy" id="2905648"/>
    <lineage>
        <taxon>Bacteria</taxon>
        <taxon>Bacillati</taxon>
        <taxon>Bacillota</taxon>
        <taxon>Bacilli</taxon>
        <taxon>Bacillales</taxon>
        <taxon>Paenibacillaceae</taxon>
        <taxon>Paenibacillus</taxon>
    </lineage>
</organism>
<dbReference type="CDD" id="cd04187">
    <property type="entry name" value="DPM1_like_bac"/>
    <property type="match status" value="1"/>
</dbReference>
<name>A0ABN8GIM5_9BACL</name>
<keyword evidence="3 9" id="KW-0808">Transferase</keyword>
<evidence type="ECO:0000256" key="5">
    <source>
        <dbReference type="ARBA" id="ARBA00022989"/>
    </source>
</evidence>
<evidence type="ECO:0000256" key="1">
    <source>
        <dbReference type="ARBA" id="ARBA00004141"/>
    </source>
</evidence>
<dbReference type="GO" id="GO:0016757">
    <property type="term" value="F:glycosyltransferase activity"/>
    <property type="evidence" value="ECO:0007669"/>
    <property type="project" value="UniProtKB-KW"/>
</dbReference>
<evidence type="ECO:0000256" key="6">
    <source>
        <dbReference type="ARBA" id="ARBA00023136"/>
    </source>
</evidence>
<comment type="caution">
    <text evidence="9">The sequence shown here is derived from an EMBL/GenBank/DDBJ whole genome shotgun (WGS) entry which is preliminary data.</text>
</comment>
<protein>
    <submittedName>
        <fullName evidence="9">Glycosyltransferase</fullName>
        <ecNumber evidence="9">2.4.-.-</ecNumber>
    </submittedName>
</protein>
<feature type="transmembrane region" description="Helical" evidence="7">
    <location>
        <begin position="229"/>
        <end position="251"/>
    </location>
</feature>
<dbReference type="PANTHER" id="PTHR48090">
    <property type="entry name" value="UNDECAPRENYL-PHOSPHATE 4-DEOXY-4-FORMAMIDO-L-ARABINOSE TRANSFERASE-RELATED"/>
    <property type="match status" value="1"/>
</dbReference>
<dbReference type="Pfam" id="PF00535">
    <property type="entry name" value="Glycos_transf_2"/>
    <property type="match status" value="1"/>
</dbReference>
<dbReference type="InterPro" id="IPR001173">
    <property type="entry name" value="Glyco_trans_2-like"/>
</dbReference>
<evidence type="ECO:0000256" key="2">
    <source>
        <dbReference type="ARBA" id="ARBA00022676"/>
    </source>
</evidence>
<evidence type="ECO:0000259" key="8">
    <source>
        <dbReference type="Pfam" id="PF00535"/>
    </source>
</evidence>
<feature type="transmembrane region" description="Helical" evidence="7">
    <location>
        <begin position="263"/>
        <end position="288"/>
    </location>
</feature>
<keyword evidence="6 7" id="KW-0472">Membrane</keyword>
<proteinExistence type="predicted"/>
<dbReference type="EMBL" id="CAKMMW010000008">
    <property type="protein sequence ID" value="CAH1208460.1"/>
    <property type="molecule type" value="Genomic_DNA"/>
</dbReference>
<gene>
    <name evidence="9" type="ORF">PAECIP111891_03224</name>
</gene>
<evidence type="ECO:0000256" key="4">
    <source>
        <dbReference type="ARBA" id="ARBA00022692"/>
    </source>
</evidence>
<reference evidence="9" key="1">
    <citation type="submission" date="2022-01" db="EMBL/GenBank/DDBJ databases">
        <authorList>
            <person name="Criscuolo A."/>
        </authorList>
    </citation>
    <scope>NUCLEOTIDE SEQUENCE</scope>
    <source>
        <strain evidence="9">CIP111891</strain>
    </source>
</reference>